<evidence type="ECO:0000256" key="2">
    <source>
        <dbReference type="ARBA" id="ARBA00022692"/>
    </source>
</evidence>
<feature type="transmembrane region" description="Helical" evidence="5">
    <location>
        <begin position="297"/>
        <end position="315"/>
    </location>
</feature>
<keyword evidence="3 5" id="KW-1133">Transmembrane helix</keyword>
<dbReference type="InterPro" id="IPR049680">
    <property type="entry name" value="FLVCR1-2_SLC49-like"/>
</dbReference>
<feature type="transmembrane region" description="Helical" evidence="5">
    <location>
        <begin position="117"/>
        <end position="145"/>
    </location>
</feature>
<name>A0A0B7MZ10_9FUNG</name>
<keyword evidence="7" id="KW-1185">Reference proteome</keyword>
<dbReference type="OrthoDB" id="422206at2759"/>
<feature type="transmembrane region" description="Helical" evidence="5">
    <location>
        <begin position="57"/>
        <end position="80"/>
    </location>
</feature>
<evidence type="ECO:0000256" key="4">
    <source>
        <dbReference type="ARBA" id="ARBA00023136"/>
    </source>
</evidence>
<evidence type="ECO:0000256" key="1">
    <source>
        <dbReference type="ARBA" id="ARBA00004141"/>
    </source>
</evidence>
<evidence type="ECO:0008006" key="8">
    <source>
        <dbReference type="Google" id="ProtNLM"/>
    </source>
</evidence>
<dbReference type="PANTHER" id="PTHR10924">
    <property type="entry name" value="MAJOR FACILITATOR SUPERFAMILY PROTEIN-RELATED"/>
    <property type="match status" value="1"/>
</dbReference>
<dbReference type="InterPro" id="IPR036259">
    <property type="entry name" value="MFS_trans_sf"/>
</dbReference>
<dbReference type="Pfam" id="PF07690">
    <property type="entry name" value="MFS_1"/>
    <property type="match status" value="1"/>
</dbReference>
<proteinExistence type="predicted"/>
<keyword evidence="2 5" id="KW-0812">Transmembrane</keyword>
<evidence type="ECO:0000313" key="7">
    <source>
        <dbReference type="Proteomes" id="UP000054107"/>
    </source>
</evidence>
<evidence type="ECO:0000256" key="5">
    <source>
        <dbReference type="SAM" id="Phobius"/>
    </source>
</evidence>
<evidence type="ECO:0000313" key="6">
    <source>
        <dbReference type="EMBL" id="CEP08358.1"/>
    </source>
</evidence>
<dbReference type="PANTHER" id="PTHR10924:SF6">
    <property type="entry name" value="SOLUTE CARRIER FAMILY 49 MEMBER A3"/>
    <property type="match status" value="1"/>
</dbReference>
<dbReference type="EMBL" id="LN719426">
    <property type="protein sequence ID" value="CEP08358.1"/>
    <property type="molecule type" value="Genomic_DNA"/>
</dbReference>
<feature type="transmembrane region" description="Helical" evidence="5">
    <location>
        <begin position="87"/>
        <end position="105"/>
    </location>
</feature>
<dbReference type="InterPro" id="IPR011701">
    <property type="entry name" value="MFS"/>
</dbReference>
<dbReference type="GO" id="GO:0022857">
    <property type="term" value="F:transmembrane transporter activity"/>
    <property type="evidence" value="ECO:0007669"/>
    <property type="project" value="InterPro"/>
</dbReference>
<dbReference type="GO" id="GO:0016020">
    <property type="term" value="C:membrane"/>
    <property type="evidence" value="ECO:0007669"/>
    <property type="project" value="UniProtKB-SubCell"/>
</dbReference>
<sequence>MEQQELGSKDVSNQTSWLAWIELACVVLLNMSINLRWLTFSPVASIAAEYLDVNISAITWLSNCATLIYIAICVSTGWVFERYGMKTCFLLAAATNILGSWIRYFGTFAPVNQRYPVIMFGQCIASIAEPFIMNIGTHFAAVWFATHHRVTANTLQALPLGMIVATLSMPKLVTSTDDMPRALLITSCISSAFGIPFLFLPSGPKVPPTESSRVSRTTFRKSLKIMLKSKNYLLLIFVFSINFAMFASIVSITSLIFTPQGYTNVQVGLFSFVRIISGVGGAIVAGRISDWTGRHSLVLKVACCMTVVTTVILYVQELAAECTFPVSESVSASVLWLFSQVSSFVTTFIMDALRAGPDASPPNNMKNALIYAIVLACCGAVPALFLQSDLKRIRRDRNAIEDNQKDQSCQDIQEISFVMQEKIA</sequence>
<gene>
    <name evidence="6" type="primary">PARPA_01669.1 scaffold 1359</name>
</gene>
<protein>
    <recommendedName>
        <fullName evidence="8">Major facilitator superfamily (MFS) profile domain-containing protein</fullName>
    </recommendedName>
</protein>
<reference evidence="6 7" key="1">
    <citation type="submission" date="2014-09" db="EMBL/GenBank/DDBJ databases">
        <authorList>
            <person name="Ellenberger Sabrina"/>
        </authorList>
    </citation>
    <scope>NUCLEOTIDE SEQUENCE [LARGE SCALE GENOMIC DNA]</scope>
    <source>
        <strain evidence="6 7">CBS 412.66</strain>
    </source>
</reference>
<dbReference type="AlphaFoldDB" id="A0A0B7MZ10"/>
<dbReference type="Gene3D" id="1.20.1250.20">
    <property type="entry name" value="MFS general substrate transporter like domains"/>
    <property type="match status" value="2"/>
</dbReference>
<feature type="transmembrane region" description="Helical" evidence="5">
    <location>
        <begin position="263"/>
        <end position="285"/>
    </location>
</feature>
<evidence type="ECO:0000256" key="3">
    <source>
        <dbReference type="ARBA" id="ARBA00022989"/>
    </source>
</evidence>
<feature type="transmembrane region" description="Helical" evidence="5">
    <location>
        <begin position="17"/>
        <end position="37"/>
    </location>
</feature>
<keyword evidence="4 5" id="KW-0472">Membrane</keyword>
<organism evidence="6 7">
    <name type="scientific">Parasitella parasitica</name>
    <dbReference type="NCBI Taxonomy" id="35722"/>
    <lineage>
        <taxon>Eukaryota</taxon>
        <taxon>Fungi</taxon>
        <taxon>Fungi incertae sedis</taxon>
        <taxon>Mucoromycota</taxon>
        <taxon>Mucoromycotina</taxon>
        <taxon>Mucoromycetes</taxon>
        <taxon>Mucorales</taxon>
        <taxon>Mucorineae</taxon>
        <taxon>Mucoraceae</taxon>
        <taxon>Parasitella</taxon>
    </lineage>
</organism>
<accession>A0A0B7MZ10</accession>
<dbReference type="SUPFAM" id="SSF103473">
    <property type="entry name" value="MFS general substrate transporter"/>
    <property type="match status" value="1"/>
</dbReference>
<comment type="subcellular location">
    <subcellularLocation>
        <location evidence="1">Membrane</location>
        <topology evidence="1">Multi-pass membrane protein</topology>
    </subcellularLocation>
</comment>
<feature type="transmembrane region" description="Helical" evidence="5">
    <location>
        <begin position="368"/>
        <end position="386"/>
    </location>
</feature>
<feature type="transmembrane region" description="Helical" evidence="5">
    <location>
        <begin position="232"/>
        <end position="257"/>
    </location>
</feature>
<dbReference type="Proteomes" id="UP000054107">
    <property type="component" value="Unassembled WGS sequence"/>
</dbReference>